<dbReference type="AlphaFoldDB" id="A0A8H7YYT3"/>
<name>A0A8H7YYT3_AJECA</name>
<protein>
    <submittedName>
        <fullName evidence="2">Uncharacterized protein</fullName>
    </submittedName>
</protein>
<proteinExistence type="predicted"/>
<evidence type="ECO:0000256" key="1">
    <source>
        <dbReference type="SAM" id="Phobius"/>
    </source>
</evidence>
<accession>A0A8H7YYT3</accession>
<sequence length="68" mass="8091">MHVGILCCRYTKWNPIYASPRMLLWIFLSISFLSWKALTLSYQRQPHRRCHHVLAMRPLAQPVRLAGR</sequence>
<evidence type="ECO:0000313" key="3">
    <source>
        <dbReference type="Proteomes" id="UP000670092"/>
    </source>
</evidence>
<keyword evidence="1" id="KW-0472">Membrane</keyword>
<keyword evidence="1" id="KW-1133">Transmembrane helix</keyword>
<keyword evidence="1" id="KW-0812">Transmembrane</keyword>
<feature type="transmembrane region" description="Helical" evidence="1">
    <location>
        <begin position="22"/>
        <end position="42"/>
    </location>
</feature>
<dbReference type="EMBL" id="JAEVHI010000002">
    <property type="protein sequence ID" value="KAG5299691.1"/>
    <property type="molecule type" value="Genomic_DNA"/>
</dbReference>
<evidence type="ECO:0000313" key="2">
    <source>
        <dbReference type="EMBL" id="KAG5299691.1"/>
    </source>
</evidence>
<dbReference type="VEuPathDB" id="FungiDB:I7I52_10086"/>
<comment type="caution">
    <text evidence="2">The sequence shown here is derived from an EMBL/GenBank/DDBJ whole genome shotgun (WGS) entry which is preliminary data.</text>
</comment>
<gene>
    <name evidence="2" type="ORF">I7I52_10086</name>
</gene>
<organism evidence="2 3">
    <name type="scientific">Ajellomyces capsulatus</name>
    <name type="common">Darling's disease fungus</name>
    <name type="synonym">Histoplasma capsulatum</name>
    <dbReference type="NCBI Taxonomy" id="5037"/>
    <lineage>
        <taxon>Eukaryota</taxon>
        <taxon>Fungi</taxon>
        <taxon>Dikarya</taxon>
        <taxon>Ascomycota</taxon>
        <taxon>Pezizomycotina</taxon>
        <taxon>Eurotiomycetes</taxon>
        <taxon>Eurotiomycetidae</taxon>
        <taxon>Onygenales</taxon>
        <taxon>Ajellomycetaceae</taxon>
        <taxon>Histoplasma</taxon>
    </lineage>
</organism>
<reference evidence="2 3" key="1">
    <citation type="submission" date="2021-01" db="EMBL/GenBank/DDBJ databases">
        <title>Chromosome-level genome assembly of a human fungal pathogen reveals clustering of transcriptionally co-regulated genes.</title>
        <authorList>
            <person name="Voorhies M."/>
            <person name="Cohen S."/>
            <person name="Shea T.P."/>
            <person name="Petrus S."/>
            <person name="Munoz J.F."/>
            <person name="Poplawski S."/>
            <person name="Goldman W.E."/>
            <person name="Michael T."/>
            <person name="Cuomo C.A."/>
            <person name="Sil A."/>
            <person name="Beyhan S."/>
        </authorList>
    </citation>
    <scope>NUCLEOTIDE SEQUENCE [LARGE SCALE GENOMIC DNA]</scope>
    <source>
        <strain evidence="2 3">G184AR</strain>
    </source>
</reference>
<dbReference type="Proteomes" id="UP000670092">
    <property type="component" value="Unassembled WGS sequence"/>
</dbReference>